<dbReference type="EMBL" id="JADWDC010000037">
    <property type="protein sequence ID" value="MCC0178179.1"/>
    <property type="molecule type" value="Genomic_DNA"/>
</dbReference>
<accession>A0A964BS58</accession>
<dbReference type="RefSeq" id="WP_229641247.1">
    <property type="nucleotide sequence ID" value="NZ_JADWDC010000037.1"/>
</dbReference>
<proteinExistence type="predicted"/>
<name>A0A964BS58_9CYAN</name>
<reference evidence="1" key="1">
    <citation type="journal article" date="2021" name="Antonie Van Leeuwenhoek">
        <title>Draft genome and description of Waterburya agarophytonicola gen. nov. sp. nov. (Pleurocapsales, Cyanobacteria): a seaweed symbiont.</title>
        <authorList>
            <person name="Bonthond G."/>
            <person name="Shalygin S."/>
            <person name="Bayer T."/>
            <person name="Weinberger F."/>
        </authorList>
    </citation>
    <scope>NUCLEOTIDE SEQUENCE</scope>
    <source>
        <strain evidence="1">KI4</strain>
    </source>
</reference>
<dbReference type="Proteomes" id="UP000729733">
    <property type="component" value="Unassembled WGS sequence"/>
</dbReference>
<keyword evidence="2" id="KW-1185">Reference proteome</keyword>
<organism evidence="1 2">
    <name type="scientific">Waterburya agarophytonicola KI4</name>
    <dbReference type="NCBI Taxonomy" id="2874699"/>
    <lineage>
        <taxon>Bacteria</taxon>
        <taxon>Bacillati</taxon>
        <taxon>Cyanobacteriota</taxon>
        <taxon>Cyanophyceae</taxon>
        <taxon>Pleurocapsales</taxon>
        <taxon>Hyellaceae</taxon>
        <taxon>Waterburya</taxon>
        <taxon>Waterburya agarophytonicola</taxon>
    </lineage>
</organism>
<sequence length="411" mass="46396">MKIENIRKETQGDKVKIIAEMIWENCDRPNQDIYFETTTEFADDFYLNPNTFLLACTLPAMRYGEQRIALSEPICSEVKDGLINAMKCLINWHGGDRQVITIEAPVQTKVLFPDKPPKAGALFSGGIDALAMLRDNHLRFPQDHPRHIQDGILVYGILEGESNTDPSFQNVINAVSAMAKDAGIGLIQVSTNVYASFRDLDPEFKFWRLEYIGSFLAAIAHTFAPRFTTVSIASTYDYANLDPWGSHPLIDPLYSNTGLQIRHENAALSRLEKTKLVGEWDVALKHLRVCNEKSSYSQGNYNCGKCDKCVKTMTALVALDLLKNTATFTEQDVSKELLISNCYLSDAYGESTYLELIEPLTKLGRQDLVDGINFVIRRYHEKDLKGLIKRFDRTFFDGNLLSTGKNLLKQK</sequence>
<evidence type="ECO:0000313" key="1">
    <source>
        <dbReference type="EMBL" id="MCC0178179.1"/>
    </source>
</evidence>
<evidence type="ECO:0000313" key="2">
    <source>
        <dbReference type="Proteomes" id="UP000729733"/>
    </source>
</evidence>
<dbReference type="AlphaFoldDB" id="A0A964BS58"/>
<comment type="caution">
    <text evidence="1">The sequence shown here is derived from an EMBL/GenBank/DDBJ whole genome shotgun (WGS) entry which is preliminary data.</text>
</comment>
<protein>
    <submittedName>
        <fullName evidence="1">Uncharacterized protein</fullName>
    </submittedName>
</protein>
<gene>
    <name evidence="1" type="ORF">I4641_14445</name>
</gene>